<gene>
    <name evidence="4" type="ORF">HL667_32820</name>
</gene>
<dbReference type="Gene3D" id="3.30.300.30">
    <property type="match status" value="1"/>
</dbReference>
<dbReference type="InterPro" id="IPR045851">
    <property type="entry name" value="AMP-bd_C_sf"/>
</dbReference>
<dbReference type="Gene3D" id="1.10.1200.10">
    <property type="entry name" value="ACP-like"/>
    <property type="match status" value="1"/>
</dbReference>
<dbReference type="SMART" id="SM00823">
    <property type="entry name" value="PKS_PP"/>
    <property type="match status" value="1"/>
</dbReference>
<dbReference type="InterPro" id="IPR010071">
    <property type="entry name" value="AA_adenyl_dom"/>
</dbReference>
<dbReference type="SUPFAM" id="SSF52777">
    <property type="entry name" value="CoA-dependent acyltransferases"/>
    <property type="match status" value="2"/>
</dbReference>
<dbReference type="PROSITE" id="PS50075">
    <property type="entry name" value="CARRIER"/>
    <property type="match status" value="1"/>
</dbReference>
<comment type="caution">
    <text evidence="4">The sequence shown here is derived from an EMBL/GenBank/DDBJ whole genome shotgun (WGS) entry which is preliminary data.</text>
</comment>
<dbReference type="Pfam" id="PF13193">
    <property type="entry name" value="AMP-binding_C"/>
    <property type="match status" value="1"/>
</dbReference>
<dbReference type="Pfam" id="PF00501">
    <property type="entry name" value="AMP-binding"/>
    <property type="match status" value="1"/>
</dbReference>
<dbReference type="Gene3D" id="3.30.559.10">
    <property type="entry name" value="Chloramphenicol acetyltransferase-like domain"/>
    <property type="match status" value="1"/>
</dbReference>
<dbReference type="Gene3D" id="2.30.38.10">
    <property type="entry name" value="Luciferase, Domain 3"/>
    <property type="match status" value="1"/>
</dbReference>
<evidence type="ECO:0000313" key="4">
    <source>
        <dbReference type="EMBL" id="NPU69814.1"/>
    </source>
</evidence>
<dbReference type="InterPro" id="IPR036736">
    <property type="entry name" value="ACP-like_sf"/>
</dbReference>
<accession>A0ABX2CNN6</accession>
<dbReference type="PANTHER" id="PTHR45527:SF1">
    <property type="entry name" value="FATTY ACID SYNTHASE"/>
    <property type="match status" value="1"/>
</dbReference>
<dbReference type="Proteomes" id="UP000886476">
    <property type="component" value="Unassembled WGS sequence"/>
</dbReference>
<dbReference type="InterPro" id="IPR020806">
    <property type="entry name" value="PKS_PP-bd"/>
</dbReference>
<organism evidence="4 5">
    <name type="scientific">Bradyrhizobium aeschynomenes</name>
    <dbReference type="NCBI Taxonomy" id="2734909"/>
    <lineage>
        <taxon>Bacteria</taxon>
        <taxon>Pseudomonadati</taxon>
        <taxon>Pseudomonadota</taxon>
        <taxon>Alphaproteobacteria</taxon>
        <taxon>Hyphomicrobiales</taxon>
        <taxon>Nitrobacteraceae</taxon>
        <taxon>Bradyrhizobium</taxon>
    </lineage>
</organism>
<reference evidence="4" key="1">
    <citation type="submission" date="2020-05" db="EMBL/GenBank/DDBJ databases">
        <title>Nod-independent and nitrogen-fixing Bradyrhizobium aeschynomene sp. nov. isolated from nodules of Aeschynomene indica.</title>
        <authorList>
            <person name="Zhang Z."/>
        </authorList>
    </citation>
    <scope>NUCLEOTIDE SEQUENCE</scope>
    <source>
        <strain evidence="4">83012</strain>
    </source>
</reference>
<dbReference type="PANTHER" id="PTHR45527">
    <property type="entry name" value="NONRIBOSOMAL PEPTIDE SYNTHETASE"/>
    <property type="match status" value="1"/>
</dbReference>
<evidence type="ECO:0000259" key="3">
    <source>
        <dbReference type="PROSITE" id="PS50075"/>
    </source>
</evidence>
<protein>
    <submittedName>
        <fullName evidence="4">Amino acid adenylation domain-containing protein</fullName>
    </submittedName>
</protein>
<keyword evidence="5" id="KW-1185">Reference proteome</keyword>
<dbReference type="InterPro" id="IPR025110">
    <property type="entry name" value="AMP-bd_C"/>
</dbReference>
<dbReference type="SUPFAM" id="SSF56801">
    <property type="entry name" value="Acetyl-CoA synthetase-like"/>
    <property type="match status" value="1"/>
</dbReference>
<dbReference type="Gene3D" id="3.30.559.30">
    <property type="entry name" value="Nonribosomal peptide synthetase, condensation domain"/>
    <property type="match status" value="1"/>
</dbReference>
<dbReference type="NCBIfam" id="TIGR01733">
    <property type="entry name" value="AA-adenyl-dom"/>
    <property type="match status" value="1"/>
</dbReference>
<dbReference type="InterPro" id="IPR009081">
    <property type="entry name" value="PP-bd_ACP"/>
</dbReference>
<dbReference type="SUPFAM" id="SSF47336">
    <property type="entry name" value="ACP-like"/>
    <property type="match status" value="1"/>
</dbReference>
<dbReference type="Pfam" id="PF00550">
    <property type="entry name" value="PP-binding"/>
    <property type="match status" value="1"/>
</dbReference>
<keyword evidence="2" id="KW-0597">Phosphoprotein</keyword>
<proteinExistence type="predicted"/>
<feature type="domain" description="Carrier" evidence="3">
    <location>
        <begin position="1003"/>
        <end position="1078"/>
    </location>
</feature>
<evidence type="ECO:0000256" key="1">
    <source>
        <dbReference type="ARBA" id="ARBA00022450"/>
    </source>
</evidence>
<dbReference type="InterPro" id="IPR023213">
    <property type="entry name" value="CAT-like_dom_sf"/>
</dbReference>
<name>A0ABX2CNN6_9BRAD</name>
<dbReference type="Pfam" id="PF00668">
    <property type="entry name" value="Condensation"/>
    <property type="match status" value="1"/>
</dbReference>
<evidence type="ECO:0000256" key="2">
    <source>
        <dbReference type="ARBA" id="ARBA00022553"/>
    </source>
</evidence>
<sequence length="1102" mass="119391">MTAARPATDLATMSAAEQRALLAQLLSGRDDQPHSYPLSFAQQRLWFLDRLNPGSPAYNIPGAFDLSGPLDVTALSEALNDLLARHAPLRTVFAEIDGHPMQTVRPAMRVALPVVDAADENEARRLVDAEVASPFDLRASVIRARLIRLAPQRHVLVIVLHHICADGWSLAVFNRDLAAAYAARRRGKAPSFAPLKTDYASFSSAQRAELSGTRLQDLLGFWTTTLGGVPALDLPLDYPRPALARLRGDAIDLSLDATLIAEARELARQQSTTLYCVLLAAFRAVLGRVAGQSDFTIGTPVAGRTDPALENLIGFFVNTLAIRLDLEDAKSFRDLVRRTSEAMIRAQAHQDLPFEKLVDDLDLPRDTSRNPLVQVLFALQNAPMLPLQLEGLSTAAFPYRLPAARFDIELHLWDGRQSWTGARDIDAGLTGSLFYNSDLFDRETMTGLVAMLKAWLTAAMAAPDLPLAGHFLLDAAAQADIIAAGDGGPASEVDLGALLTQARVDFAGQCAYRDESGPDLTYDQLFDRADGVGSALHARGLAAGDVIALLLPRGRDLVCAMLACARFGFTFAPIDPDLPPLRLAQQITLAGAVLVLCANEPDDSAEIGAERATIDELMADLGSGAIPARATRSDAPLYIVFTSGSTGVPKGIRMPVGAFANLMAAQRAKHAEPMRTLQSSAVGFDVAIQEVLFTLLTGGTLIPATAAERRDPQQLARLIARQRIERVFLPFALIALLARGAASSNQRLECLREIITAGEQPQMTDEVRALFVRHPGLRLINQYGPAETHVVTEEVLDGDAFRWPNLPAAGRALPGNRLYVLDAQDRLQPFGMAGELCIGGMQVADGYLGTDEPSARRFVADPFSAHDRARMYRTGDLVKLNRDGRLTFLGRRDDQIKIRGYRVEPGEIEVVLAAHPDIADCAVTAEPDESGRGQLSAYVVPRSASLTLHAMRDWLRPRLPDYMMPTRFLRLDMLPLSGNGKIDRAALAVLGRPFAPPAQSQSVPRSPTEQAIAAIWRTVLRRDDVDCDSTFFELGGNSLLVVEAFDRMTSQFAVPLAIADLFQFPTVAALARHINSAAQPAGIGAASSVRGRAQRMRGEGLR</sequence>
<dbReference type="CDD" id="cd19531">
    <property type="entry name" value="LCL_NRPS-like"/>
    <property type="match status" value="1"/>
</dbReference>
<dbReference type="InterPro" id="IPR020845">
    <property type="entry name" value="AMP-binding_CS"/>
</dbReference>
<dbReference type="Gene3D" id="3.40.50.980">
    <property type="match status" value="2"/>
</dbReference>
<evidence type="ECO:0000313" key="5">
    <source>
        <dbReference type="Proteomes" id="UP000886476"/>
    </source>
</evidence>
<dbReference type="EMBL" id="JABFDN010000024">
    <property type="protein sequence ID" value="NPU69814.1"/>
    <property type="molecule type" value="Genomic_DNA"/>
</dbReference>
<dbReference type="InterPro" id="IPR001242">
    <property type="entry name" value="Condensation_dom"/>
</dbReference>
<dbReference type="PROSITE" id="PS00455">
    <property type="entry name" value="AMP_BINDING"/>
    <property type="match status" value="1"/>
</dbReference>
<keyword evidence="1" id="KW-0596">Phosphopantetheine</keyword>
<dbReference type="InterPro" id="IPR000873">
    <property type="entry name" value="AMP-dep_synth/lig_dom"/>
</dbReference>
<dbReference type="RefSeq" id="WP_172115217.1">
    <property type="nucleotide sequence ID" value="NZ_JABFDN010000024.1"/>
</dbReference>